<dbReference type="AlphaFoldDB" id="R4YVL4"/>
<comment type="caution">
    <text evidence="1">The sequence shown here is derived from an EMBL/GenBank/DDBJ whole genome shotgun (WGS) entry which is preliminary data.</text>
</comment>
<reference evidence="1 2" key="1">
    <citation type="journal article" date="2013" name="ISME J.">
        <title>Metabolic model for the filamentous 'Candidatus Microthrix parvicella' based on genomic and metagenomic analyses.</title>
        <authorList>
            <person name="Jon McIlroy S."/>
            <person name="Kristiansen R."/>
            <person name="Albertsen M."/>
            <person name="Michael Karst S."/>
            <person name="Rossetti S."/>
            <person name="Lund Nielsen J."/>
            <person name="Tandoi V."/>
            <person name="James Seviour R."/>
            <person name="Nielsen P.H."/>
        </authorList>
    </citation>
    <scope>NUCLEOTIDE SEQUENCE [LARGE SCALE GENOMIC DNA]</scope>
    <source>
        <strain evidence="1 2">RN1</strain>
    </source>
</reference>
<dbReference type="STRING" id="1229780.BN381_10275"/>
<gene>
    <name evidence="1" type="ORF">BN381_10275</name>
</gene>
<accession>R4YVL4</accession>
<organism evidence="1 2">
    <name type="scientific">Candidatus Neomicrothrix parvicella RN1</name>
    <dbReference type="NCBI Taxonomy" id="1229780"/>
    <lineage>
        <taxon>Bacteria</taxon>
        <taxon>Bacillati</taxon>
        <taxon>Actinomycetota</taxon>
        <taxon>Acidimicrobiia</taxon>
        <taxon>Acidimicrobiales</taxon>
        <taxon>Microthrixaceae</taxon>
        <taxon>Candidatus Neomicrothrix</taxon>
    </lineage>
</organism>
<proteinExistence type="predicted"/>
<dbReference type="HOGENOM" id="CLU_2380878_0_0_11"/>
<keyword evidence="2" id="KW-1185">Reference proteome</keyword>
<evidence type="ECO:0000313" key="2">
    <source>
        <dbReference type="Proteomes" id="UP000018291"/>
    </source>
</evidence>
<name>R4YVL4_9ACTN</name>
<sequence length="94" mass="9824">MPTALRCCIVTVSTTTHSEAIARGHHVVMPGNAAPVSPKQQVVCVPTALTPAARIGLMSAAFIAGVGVATDDPRAARRVCHVIAAITDRRTVRR</sequence>
<dbReference type="EMBL" id="CANL01000001">
    <property type="protein sequence ID" value="CCM62044.1"/>
    <property type="molecule type" value="Genomic_DNA"/>
</dbReference>
<dbReference type="Proteomes" id="UP000018291">
    <property type="component" value="Unassembled WGS sequence"/>
</dbReference>
<evidence type="ECO:0000313" key="1">
    <source>
        <dbReference type="EMBL" id="CCM62044.1"/>
    </source>
</evidence>
<protein>
    <submittedName>
        <fullName evidence="1">Uncharacterized protein</fullName>
    </submittedName>
</protein>